<sequence>MYVLILTIVHTAISLVALATGPAVVADLLGSREREGMTKLFLAMALLTSATGFLFPFTQILPSHVVGVVALVVLAVTIPARYRYQLRGAWRWIYAGGAVASLYLLVFVLIAQLFTKIPALTAAAPTLSEPPFAVTQAAAFAIFAVLGLLAVRRFHPAAALAPSTAG</sequence>
<protein>
    <recommendedName>
        <fullName evidence="4">DUF2269 family protein</fullName>
    </recommendedName>
</protein>
<feature type="transmembrane region" description="Helical" evidence="1">
    <location>
        <begin position="134"/>
        <end position="151"/>
    </location>
</feature>
<keyword evidence="1" id="KW-0812">Transmembrane</keyword>
<name>A0A516GWZ3_9PROT</name>
<evidence type="ECO:0000313" key="2">
    <source>
        <dbReference type="EMBL" id="QDO96054.1"/>
    </source>
</evidence>
<organism evidence="2 3">
    <name type="scientific">Ferrovibrio terrae</name>
    <dbReference type="NCBI Taxonomy" id="2594003"/>
    <lineage>
        <taxon>Bacteria</taxon>
        <taxon>Pseudomonadati</taxon>
        <taxon>Pseudomonadota</taxon>
        <taxon>Alphaproteobacteria</taxon>
        <taxon>Rhodospirillales</taxon>
        <taxon>Rhodospirillaceae</taxon>
        <taxon>Ferrovibrio</taxon>
    </lineage>
</organism>
<dbReference type="AlphaFoldDB" id="A0A516GWZ3"/>
<dbReference type="OrthoDB" id="122197at2"/>
<evidence type="ECO:0000313" key="3">
    <source>
        <dbReference type="Proteomes" id="UP000317496"/>
    </source>
</evidence>
<accession>A0A516GWZ3</accession>
<evidence type="ECO:0000256" key="1">
    <source>
        <dbReference type="SAM" id="Phobius"/>
    </source>
</evidence>
<feature type="transmembrane region" description="Helical" evidence="1">
    <location>
        <begin position="92"/>
        <end position="114"/>
    </location>
</feature>
<feature type="transmembrane region" description="Helical" evidence="1">
    <location>
        <begin position="6"/>
        <end position="28"/>
    </location>
</feature>
<gene>
    <name evidence="2" type="ORF">FNB15_01625</name>
</gene>
<keyword evidence="1" id="KW-1133">Transmembrane helix</keyword>
<dbReference type="RefSeq" id="WP_144067035.1">
    <property type="nucleotide sequence ID" value="NZ_CP041636.1"/>
</dbReference>
<proteinExistence type="predicted"/>
<keyword evidence="3" id="KW-1185">Reference proteome</keyword>
<dbReference type="Proteomes" id="UP000317496">
    <property type="component" value="Chromosome"/>
</dbReference>
<dbReference type="EMBL" id="CP041636">
    <property type="protein sequence ID" value="QDO96054.1"/>
    <property type="molecule type" value="Genomic_DNA"/>
</dbReference>
<feature type="transmembrane region" description="Helical" evidence="1">
    <location>
        <begin position="63"/>
        <end position="80"/>
    </location>
</feature>
<keyword evidence="1" id="KW-0472">Membrane</keyword>
<reference evidence="2 3" key="1">
    <citation type="submission" date="2019-07" db="EMBL/GenBank/DDBJ databases">
        <title>Genome sequencing for Ferrovibrio sp. K5.</title>
        <authorList>
            <person name="Park S.-J."/>
        </authorList>
    </citation>
    <scope>NUCLEOTIDE SEQUENCE [LARGE SCALE GENOMIC DNA]</scope>
    <source>
        <strain evidence="2 3">K5</strain>
    </source>
</reference>
<feature type="transmembrane region" description="Helical" evidence="1">
    <location>
        <begin position="40"/>
        <end position="57"/>
    </location>
</feature>
<dbReference type="KEGG" id="fer:FNB15_01625"/>
<evidence type="ECO:0008006" key="4">
    <source>
        <dbReference type="Google" id="ProtNLM"/>
    </source>
</evidence>